<protein>
    <submittedName>
        <fullName evidence="3">Osmotically-inducible protein OsmY, contains BON domain</fullName>
    </submittedName>
</protein>
<dbReference type="SMART" id="SM00749">
    <property type="entry name" value="BON"/>
    <property type="match status" value="2"/>
</dbReference>
<organism evidence="3 4">
    <name type="scientific">Orenia metallireducens</name>
    <dbReference type="NCBI Taxonomy" id="1413210"/>
    <lineage>
        <taxon>Bacteria</taxon>
        <taxon>Bacillati</taxon>
        <taxon>Bacillota</taxon>
        <taxon>Clostridia</taxon>
        <taxon>Halanaerobiales</taxon>
        <taxon>Halobacteroidaceae</taxon>
        <taxon>Orenia</taxon>
    </lineage>
</organism>
<reference evidence="4" key="1">
    <citation type="submission" date="2017-09" db="EMBL/GenBank/DDBJ databases">
        <authorList>
            <person name="Varghese N."/>
            <person name="Submissions S."/>
        </authorList>
    </citation>
    <scope>NUCLEOTIDE SEQUENCE [LARGE SCALE GENOMIC DNA]</scope>
    <source>
        <strain evidence="4">MSL47</strain>
    </source>
</reference>
<proteinExistence type="predicted"/>
<sequence>MLRLDEQIKKDVIDQLYWDSRVDASNINVKVDQGRVTLTGTVPTYFANSSAVNSVWAVEGVKDLNNQLEIKYPQSIVRPTDNEVEAKVENRIMDSPDIGIQDININVDAGWVKLEGSVDTYWKRIYVEDIISKLNGVRGIENKLTVVPSEDYLDKNIADKVSSALERNMYVNENKINVKVEDGVVTLSGKLRNQRAIQEAFESAYHTIGVKDVDDQFLLAS</sequence>
<dbReference type="PROSITE" id="PS50914">
    <property type="entry name" value="BON"/>
    <property type="match status" value="3"/>
</dbReference>
<feature type="domain" description="BON" evidence="2">
    <location>
        <begin position="153"/>
        <end position="221"/>
    </location>
</feature>
<feature type="domain" description="BON" evidence="2">
    <location>
        <begin position="80"/>
        <end position="148"/>
    </location>
</feature>
<name>A0A285GF86_9FIRM</name>
<dbReference type="EMBL" id="OBDZ01000007">
    <property type="protein sequence ID" value="SNY22237.1"/>
    <property type="molecule type" value="Genomic_DNA"/>
</dbReference>
<keyword evidence="4" id="KW-1185">Reference proteome</keyword>
<dbReference type="Gene3D" id="3.30.1340.30">
    <property type="match status" value="3"/>
</dbReference>
<dbReference type="InterPro" id="IPR014004">
    <property type="entry name" value="Transpt-assoc_nodulatn_dom_bac"/>
</dbReference>
<evidence type="ECO:0000313" key="3">
    <source>
        <dbReference type="EMBL" id="SNY22237.1"/>
    </source>
</evidence>
<evidence type="ECO:0000259" key="2">
    <source>
        <dbReference type="PROSITE" id="PS50914"/>
    </source>
</evidence>
<dbReference type="InterPro" id="IPR007055">
    <property type="entry name" value="BON_dom"/>
</dbReference>
<dbReference type="PANTHER" id="PTHR34606">
    <property type="entry name" value="BON DOMAIN-CONTAINING PROTEIN"/>
    <property type="match status" value="1"/>
</dbReference>
<dbReference type="AlphaFoldDB" id="A0A285GF86"/>
<feature type="domain" description="BON" evidence="2">
    <location>
        <begin position="4"/>
        <end position="72"/>
    </location>
</feature>
<dbReference type="Proteomes" id="UP000219573">
    <property type="component" value="Unassembled WGS sequence"/>
</dbReference>
<dbReference type="InterPro" id="IPR051686">
    <property type="entry name" value="Lipoprotein_DolP"/>
</dbReference>
<evidence type="ECO:0000256" key="1">
    <source>
        <dbReference type="ARBA" id="ARBA00022729"/>
    </source>
</evidence>
<dbReference type="RefSeq" id="WP_097017222.1">
    <property type="nucleotide sequence ID" value="NZ_OBDZ01000007.1"/>
</dbReference>
<dbReference type="Pfam" id="PF04972">
    <property type="entry name" value="BON"/>
    <property type="match status" value="3"/>
</dbReference>
<gene>
    <name evidence="3" type="ORF">SAMN06265827_10731</name>
</gene>
<keyword evidence="1" id="KW-0732">Signal</keyword>
<dbReference type="OrthoDB" id="1952369at2"/>
<dbReference type="PANTHER" id="PTHR34606:SF4">
    <property type="entry name" value="OUTER MEMBRANE LIPOPROTEIN DOLP"/>
    <property type="match status" value="1"/>
</dbReference>
<evidence type="ECO:0000313" key="4">
    <source>
        <dbReference type="Proteomes" id="UP000219573"/>
    </source>
</evidence>
<accession>A0A285GF86</accession>